<evidence type="ECO:0000313" key="1">
    <source>
        <dbReference type="EMBL" id="EDS99980.1"/>
    </source>
</evidence>
<reference evidence="1 2" key="1">
    <citation type="submission" date="2008-03" db="EMBL/GenBank/DDBJ databases">
        <title>Sequencing of the draft genome and assembly of Burkholderia ambifaria IOP40-10.</title>
        <authorList>
            <consortium name="US DOE Joint Genome Institute (JGI-PGF)"/>
            <person name="Copeland A."/>
            <person name="Lucas S."/>
            <person name="Lapidus A."/>
            <person name="Glavina del Rio T."/>
            <person name="Dalin E."/>
            <person name="Tice H."/>
            <person name="Bruce D."/>
            <person name="Goodwin L."/>
            <person name="Pitluck S."/>
            <person name="Larimer F."/>
            <person name="Land M.L."/>
            <person name="Hauser L."/>
            <person name="Tiedje J."/>
            <person name="Richardson P."/>
        </authorList>
    </citation>
    <scope>NUCLEOTIDE SEQUENCE [LARGE SCALE GENOMIC DNA]</scope>
    <source>
        <strain evidence="1 2">IOP40-10</strain>
    </source>
</reference>
<comment type="caution">
    <text evidence="1">The sequence shown here is derived from an EMBL/GenBank/DDBJ whole genome shotgun (WGS) entry which is preliminary data.</text>
</comment>
<name>B1FR39_9BURK</name>
<sequence>MTYVTDHAYKSGTFTGTLRDGKPYEGFAKDVDIIYKKFDGVVKEGALAYEDRTRMQRPDTVTPFQQILRQGETPFQRLEAGAVYSEGDEQVRRKVLNYDLDYVELSTDEKFDVTNDNQRRFFDTVFAKEMLTRVLSDPKSASELRQFSDKTLDLFCTNILSEYLNDWKLACAGKYTGKDQRLQQLSTQTLRAHEAVENLPLSAEQKQLCLDLYERRYLNYLVDETDAYKNDHPRGIIKSKTNPLYFKRGRLDGDFALRDSMHAGILRNIDQCPVDLRFSHVPEKDPDVTPGLYTRCPDRLHMANPDDALDNDPDSWLSRNFLSGNTPYVNGLSGSMLIEIGGLTYIKEHLNKEKLRTGESEDFLASRDMIPVLDNYFRALAALYVYLDGGHSLFEIQSSFKQTWVAPALTKVFKDPQWGKVGQDLYQDVDTFKAAWQATRQFDNVVQNKQNVHGALREAAATRQSSPDTAPLTHR</sequence>
<dbReference type="EMBL" id="ABLC01000373">
    <property type="protein sequence ID" value="EDS99980.1"/>
    <property type="molecule type" value="Genomic_DNA"/>
</dbReference>
<proteinExistence type="predicted"/>
<protein>
    <submittedName>
        <fullName evidence="1">Uncharacterized protein</fullName>
    </submittedName>
</protein>
<dbReference type="AlphaFoldDB" id="B1FR39"/>
<organism evidence="1 2">
    <name type="scientific">Burkholderia ambifaria IOP40-10</name>
    <dbReference type="NCBI Taxonomy" id="396596"/>
    <lineage>
        <taxon>Bacteria</taxon>
        <taxon>Pseudomonadati</taxon>
        <taxon>Pseudomonadota</taxon>
        <taxon>Betaproteobacteria</taxon>
        <taxon>Burkholderiales</taxon>
        <taxon>Burkholderiaceae</taxon>
        <taxon>Burkholderia</taxon>
        <taxon>Burkholderia cepacia complex</taxon>
    </lineage>
</organism>
<gene>
    <name evidence="1" type="ORF">BamIOP4010DRAFT_6500</name>
</gene>
<dbReference type="PATRIC" id="fig|396596.7.peg.633"/>
<evidence type="ECO:0000313" key="2">
    <source>
        <dbReference type="Proteomes" id="UP000005463"/>
    </source>
</evidence>
<dbReference type="Proteomes" id="UP000005463">
    <property type="component" value="Unassembled WGS sequence"/>
</dbReference>
<accession>B1FR39</accession>